<reference evidence="1 2" key="1">
    <citation type="journal article" date="2016" name="Front. Microbiol.">
        <title>Genomic Resource of Rice Seed Associated Bacteria.</title>
        <authorList>
            <person name="Midha S."/>
            <person name="Bansal K."/>
            <person name="Sharma S."/>
            <person name="Kumar N."/>
            <person name="Patil P.P."/>
            <person name="Chaudhry V."/>
            <person name="Patil P.B."/>
        </authorList>
    </citation>
    <scope>NUCLEOTIDE SEQUENCE [LARGE SCALE GENOMIC DNA]</scope>
    <source>
        <strain evidence="1 2">NS354</strain>
    </source>
</reference>
<evidence type="ECO:0000313" key="2">
    <source>
        <dbReference type="Proteomes" id="UP000070810"/>
    </source>
</evidence>
<gene>
    <name evidence="1" type="ORF">NS354_06460</name>
</gene>
<protein>
    <submittedName>
        <fullName evidence="1">Uncharacterized protein</fullName>
    </submittedName>
</protein>
<sequence length="119" mass="13638">MEHDQATTTPGQVRPQGEVVELRGGGIWELTTTSGERVVVDRGFRPRGGDIRNRWRRVADEPWRRLFGVRPIDVEIPEPYSVKRWAHVAIGARVEISTGFRDIWRTEAPLVAVRELEEP</sequence>
<proteinExistence type="predicted"/>
<dbReference type="EMBL" id="LDRK01000028">
    <property type="protein sequence ID" value="KTR86129.1"/>
    <property type="molecule type" value="Genomic_DNA"/>
</dbReference>
<dbReference type="PATRIC" id="fig|1079994.3.peg.1385"/>
<dbReference type="Proteomes" id="UP000070810">
    <property type="component" value="Unassembled WGS sequence"/>
</dbReference>
<dbReference type="OrthoDB" id="1100724at2"/>
<dbReference type="RefSeq" id="WP_058593752.1">
    <property type="nucleotide sequence ID" value="NZ_LDRK01000028.1"/>
</dbReference>
<organism evidence="1 2">
    <name type="scientific">Leucobacter chromiiresistens</name>
    <dbReference type="NCBI Taxonomy" id="1079994"/>
    <lineage>
        <taxon>Bacteria</taxon>
        <taxon>Bacillati</taxon>
        <taxon>Actinomycetota</taxon>
        <taxon>Actinomycetes</taxon>
        <taxon>Micrococcales</taxon>
        <taxon>Microbacteriaceae</taxon>
        <taxon>Leucobacter</taxon>
    </lineage>
</organism>
<evidence type="ECO:0000313" key="1">
    <source>
        <dbReference type="EMBL" id="KTR86129.1"/>
    </source>
</evidence>
<comment type="caution">
    <text evidence="1">The sequence shown here is derived from an EMBL/GenBank/DDBJ whole genome shotgun (WGS) entry which is preliminary data.</text>
</comment>
<accession>A0A147ENM5</accession>
<keyword evidence="2" id="KW-1185">Reference proteome</keyword>
<dbReference type="AlphaFoldDB" id="A0A147ENM5"/>
<name>A0A147ENM5_9MICO</name>